<evidence type="ECO:0000313" key="8">
    <source>
        <dbReference type="Proteomes" id="UP000032866"/>
    </source>
</evidence>
<feature type="transmembrane region" description="Helical" evidence="5">
    <location>
        <begin position="113"/>
        <end position="133"/>
    </location>
</feature>
<feature type="transmembrane region" description="Helical" evidence="5">
    <location>
        <begin position="418"/>
        <end position="440"/>
    </location>
</feature>
<gene>
    <name evidence="7" type="ORF">GEM_3716</name>
</gene>
<keyword evidence="3 5" id="KW-1133">Transmembrane helix</keyword>
<evidence type="ECO:0000256" key="5">
    <source>
        <dbReference type="RuleBase" id="RU363032"/>
    </source>
</evidence>
<reference evidence="7 8" key="1">
    <citation type="journal article" date="2012" name="J. Bacteriol.">
        <title>Complete Genome Sequence of Burkholderia sp. Strain GG4, a Betaproteobacterium That Reduces 3-Oxo-N-Acylhomoserine Lactones and Produces Different N-Acylhomoserine Lactones.</title>
        <authorList>
            <person name="Hong K.W."/>
            <person name="Koh C.L."/>
            <person name="Sam C.K."/>
            <person name="Yin W.F."/>
            <person name="Chan K.G."/>
        </authorList>
    </citation>
    <scope>NUCLEOTIDE SEQUENCE [LARGE SCALE GENOMIC DNA]</scope>
    <source>
        <strain evidence="7 8">GG4</strain>
    </source>
</reference>
<evidence type="ECO:0000256" key="3">
    <source>
        <dbReference type="ARBA" id="ARBA00022989"/>
    </source>
</evidence>
<accession>A0A9W3PB22</accession>
<feature type="transmembrane region" description="Helical" evidence="5">
    <location>
        <begin position="339"/>
        <end position="357"/>
    </location>
</feature>
<evidence type="ECO:0000313" key="7">
    <source>
        <dbReference type="EMBL" id="AFQ50106.1"/>
    </source>
</evidence>
<dbReference type="GO" id="GO:0005886">
    <property type="term" value="C:plasma membrane"/>
    <property type="evidence" value="ECO:0007669"/>
    <property type="project" value="UniProtKB-SubCell"/>
</dbReference>
<dbReference type="CDD" id="cd06261">
    <property type="entry name" value="TM_PBP2"/>
    <property type="match status" value="2"/>
</dbReference>
<proteinExistence type="inferred from homology"/>
<dbReference type="Pfam" id="PF00528">
    <property type="entry name" value="BPD_transp_1"/>
    <property type="match status" value="2"/>
</dbReference>
<dbReference type="InterPro" id="IPR035906">
    <property type="entry name" value="MetI-like_sf"/>
</dbReference>
<feature type="domain" description="ABC transmembrane type-1" evidence="6">
    <location>
        <begin position="383"/>
        <end position="570"/>
    </location>
</feature>
<sequence>MDISFFDPNRTANASAWRVLPNRWDAVAFPLIIGILAMAIVGFHQTMAPIGVLQTQKISLDPSNLPEYALRTTLRMLAAMVASLVFTLVYGTLAAKSRRAGMVLIPILDILQSVPVLGYISFTVTFFLALFPGRVLGAELAAIFAIFTSQAWNMTFSFYQSLRTVPRDLSEVSRGFHLTSWQRFWKLEVPFSMPGLIWNMMMSMSGGWFFVVASEAITVGNQTITLPGIGAYLAQAISDKNLGAVGWVIVAMSVVILAYDQFLFRPLVAWADKFRMENTASGDAPQSWLLDMMRRTHLIHQLLVPAGWLLSQAARIPLRVPLLTGKRSRGTAARRSSRVGDIVWGAFVILLTAYVMWRVVSFVATGVTMGEVGHVLVLGLITLLRVLVLIAIASVVWVPLGVLIGLRPKLAEKIQPLAQFLAAFPANLLFPVFVIVIVHFHLNADIWLSPLIVLGTQWYILFNVIAGAMSYPNDYKEATKNFRIRGWQWWRQAILPGIFPYYVTGAITASGGAWNASIVSEFVQWGDTKVVAHGLGSYIAQTTAAGDFPKIILGIAVMSLFVTLFNRLLWRPMYAYAESRLRLD</sequence>
<dbReference type="Proteomes" id="UP000032866">
    <property type="component" value="Chromosome 2"/>
</dbReference>
<feature type="transmembrane region" description="Helical" evidence="5">
    <location>
        <begin position="377"/>
        <end position="406"/>
    </location>
</feature>
<comment type="similarity">
    <text evidence="5">Belongs to the binding-protein-dependent transport system permease family.</text>
</comment>
<dbReference type="RefSeq" id="WP_014898877.1">
    <property type="nucleotide sequence ID" value="NC_018514.1"/>
</dbReference>
<dbReference type="PANTHER" id="PTHR42744:SF1">
    <property type="entry name" value="BINDING-PROTEIN-DEPENDENT TRANSPORT SYSTEMS INNER MEMBRANE COMPONENT"/>
    <property type="match status" value="1"/>
</dbReference>
<keyword evidence="2 5" id="KW-0812">Transmembrane</keyword>
<dbReference type="PANTHER" id="PTHR42744">
    <property type="entry name" value="BINDING-PROTEIN-DEPENDENT TRANSPORT SYSTEMS INNER MEMBRANE COMPONENT"/>
    <property type="match status" value="1"/>
</dbReference>
<dbReference type="EMBL" id="CP003775">
    <property type="protein sequence ID" value="AFQ50106.1"/>
    <property type="molecule type" value="Genomic_DNA"/>
</dbReference>
<keyword evidence="4 5" id="KW-0472">Membrane</keyword>
<feature type="transmembrane region" description="Helical" evidence="5">
    <location>
        <begin position="196"/>
        <end position="220"/>
    </location>
</feature>
<evidence type="ECO:0000256" key="4">
    <source>
        <dbReference type="ARBA" id="ARBA00023136"/>
    </source>
</evidence>
<evidence type="ECO:0000259" key="6">
    <source>
        <dbReference type="PROSITE" id="PS50928"/>
    </source>
</evidence>
<feature type="domain" description="ABC transmembrane type-1" evidence="6">
    <location>
        <begin position="69"/>
        <end position="260"/>
    </location>
</feature>
<dbReference type="InterPro" id="IPR000515">
    <property type="entry name" value="MetI-like"/>
</dbReference>
<dbReference type="SUPFAM" id="SSF161098">
    <property type="entry name" value="MetI-like"/>
    <property type="match status" value="2"/>
</dbReference>
<protein>
    <submittedName>
        <fullName evidence="7">Binding-protein-dependent transport system inner membrane protein</fullName>
    </submittedName>
</protein>
<feature type="transmembrane region" description="Helical" evidence="5">
    <location>
        <begin position="74"/>
        <end position="93"/>
    </location>
</feature>
<feature type="transmembrane region" description="Helical" evidence="5">
    <location>
        <begin position="27"/>
        <end position="53"/>
    </location>
</feature>
<comment type="subcellular location">
    <subcellularLocation>
        <location evidence="1 5">Cell membrane</location>
        <topology evidence="1 5">Multi-pass membrane protein</topology>
    </subcellularLocation>
</comment>
<dbReference type="PROSITE" id="PS50928">
    <property type="entry name" value="ABC_TM1"/>
    <property type="match status" value="2"/>
</dbReference>
<name>A0A9W3PB22_BURCE</name>
<feature type="transmembrane region" description="Helical" evidence="5">
    <location>
        <begin position="140"/>
        <end position="159"/>
    </location>
</feature>
<feature type="transmembrane region" description="Helical" evidence="5">
    <location>
        <begin position="551"/>
        <end position="570"/>
    </location>
</feature>
<dbReference type="KEGG" id="bct:GEM_3716"/>
<dbReference type="Gene3D" id="1.10.3720.10">
    <property type="entry name" value="MetI-like"/>
    <property type="match status" value="2"/>
</dbReference>
<evidence type="ECO:0000256" key="1">
    <source>
        <dbReference type="ARBA" id="ARBA00004651"/>
    </source>
</evidence>
<feature type="transmembrane region" description="Helical" evidence="5">
    <location>
        <begin position="493"/>
        <end position="514"/>
    </location>
</feature>
<keyword evidence="5" id="KW-0813">Transport</keyword>
<evidence type="ECO:0000256" key="2">
    <source>
        <dbReference type="ARBA" id="ARBA00022692"/>
    </source>
</evidence>
<feature type="transmembrane region" description="Helical" evidence="5">
    <location>
        <begin position="446"/>
        <end position="472"/>
    </location>
</feature>
<feature type="transmembrane region" description="Helical" evidence="5">
    <location>
        <begin position="241"/>
        <end position="259"/>
    </location>
</feature>
<dbReference type="AlphaFoldDB" id="A0A9W3PB22"/>
<organism evidence="7 8">
    <name type="scientific">Burkholderia cepacia GG4</name>
    <dbReference type="NCBI Taxonomy" id="1009846"/>
    <lineage>
        <taxon>Bacteria</taxon>
        <taxon>Pseudomonadati</taxon>
        <taxon>Pseudomonadota</taxon>
        <taxon>Betaproteobacteria</taxon>
        <taxon>Burkholderiales</taxon>
        <taxon>Burkholderiaceae</taxon>
        <taxon>Burkholderia</taxon>
        <taxon>Burkholderia cepacia complex</taxon>
    </lineage>
</organism>
<dbReference type="GO" id="GO:0055085">
    <property type="term" value="P:transmembrane transport"/>
    <property type="evidence" value="ECO:0007669"/>
    <property type="project" value="InterPro"/>
</dbReference>